<keyword evidence="2" id="KW-0812">Transmembrane</keyword>
<evidence type="ECO:0000256" key="2">
    <source>
        <dbReference type="SAM" id="Phobius"/>
    </source>
</evidence>
<gene>
    <name evidence="3" type="ORF">D584_00758</name>
</gene>
<dbReference type="AlphaFoldDB" id="M5JSN6"/>
<keyword evidence="2" id="KW-1133">Transmembrane helix</keyword>
<sequence length="100" mass="10965">MGMAIWSLIPAPIRKGLILAVTGGVIAAVAFGLGYYRGDANGVQRAAIQQLQADIKEERERARDDAKLRNLSDYDFCVQSLRRRGLQSADCEQLRGLASE</sequence>
<accession>M5JSN6</accession>
<comment type="caution">
    <text evidence="3">The sequence shown here is derived from an EMBL/GenBank/DDBJ whole genome shotgun (WGS) entry which is preliminary data.</text>
</comment>
<feature type="coiled-coil region" evidence="1">
    <location>
        <begin position="41"/>
        <end position="68"/>
    </location>
</feature>
<keyword evidence="2" id="KW-0472">Membrane</keyword>
<dbReference type="Proteomes" id="UP000011971">
    <property type="component" value="Unassembled WGS sequence"/>
</dbReference>
<keyword evidence="1" id="KW-0175">Coiled coil</keyword>
<evidence type="ECO:0000256" key="1">
    <source>
        <dbReference type="SAM" id="Coils"/>
    </source>
</evidence>
<dbReference type="PATRIC" id="fig|1234597.4.peg.152"/>
<name>M5JSN6_9HYPH</name>
<dbReference type="RefSeq" id="WP_006470316.1">
    <property type="nucleotide sequence ID" value="NZ_AOGE01000003.1"/>
</dbReference>
<reference evidence="3 4" key="1">
    <citation type="journal article" date="2013" name="Gut Pathog.">
        <title>Draft genome of Ochrobactrum intermedium strain M86 isolated from non-ulcer dyspeptic individual from India.</title>
        <authorList>
            <person name="Kulkarni G."/>
            <person name="Dhotre D."/>
            <person name="Dharne M."/>
            <person name="Shetty S."/>
            <person name="Chowdhury S."/>
            <person name="Misra V."/>
            <person name="Misra S."/>
            <person name="Patole M."/>
            <person name="Shouche Y."/>
        </authorList>
    </citation>
    <scope>NUCLEOTIDE SEQUENCE [LARGE SCALE GENOMIC DNA]</scope>
    <source>
        <strain evidence="3 4">M86</strain>
    </source>
</reference>
<dbReference type="EMBL" id="AOGE01000003">
    <property type="protein sequence ID" value="ELT51102.1"/>
    <property type="molecule type" value="Genomic_DNA"/>
</dbReference>
<proteinExistence type="predicted"/>
<organism evidence="3 4">
    <name type="scientific">Brucella intermedia M86</name>
    <dbReference type="NCBI Taxonomy" id="1234597"/>
    <lineage>
        <taxon>Bacteria</taxon>
        <taxon>Pseudomonadati</taxon>
        <taxon>Pseudomonadota</taxon>
        <taxon>Alphaproteobacteria</taxon>
        <taxon>Hyphomicrobiales</taxon>
        <taxon>Brucellaceae</taxon>
        <taxon>Brucella/Ochrobactrum group</taxon>
        <taxon>Brucella</taxon>
    </lineage>
</organism>
<protein>
    <submittedName>
        <fullName evidence="3">Uncharacterized protein</fullName>
    </submittedName>
</protein>
<evidence type="ECO:0000313" key="4">
    <source>
        <dbReference type="Proteomes" id="UP000011971"/>
    </source>
</evidence>
<feature type="transmembrane region" description="Helical" evidence="2">
    <location>
        <begin position="16"/>
        <end position="36"/>
    </location>
</feature>
<evidence type="ECO:0000313" key="3">
    <source>
        <dbReference type="EMBL" id="ELT51102.1"/>
    </source>
</evidence>